<dbReference type="PANTHER" id="PTHR33741">
    <property type="entry name" value="TRANSMEMBRANE PROTEIN DDB_G0269096-RELATED"/>
    <property type="match status" value="1"/>
</dbReference>
<dbReference type="Proteomes" id="UP000321891">
    <property type="component" value="Unassembled WGS sequence"/>
</dbReference>
<keyword evidence="4" id="KW-1185">Reference proteome</keyword>
<dbReference type="PANTHER" id="PTHR33741:SF5">
    <property type="entry name" value="TRANSMEMBRANE PROTEIN DDB_G0269096-RELATED"/>
    <property type="match status" value="1"/>
</dbReference>
<dbReference type="EMBL" id="BJVU01000009">
    <property type="protein sequence ID" value="GEL59479.1"/>
    <property type="molecule type" value="Genomic_DNA"/>
</dbReference>
<evidence type="ECO:0000259" key="2">
    <source>
        <dbReference type="Pfam" id="PF04982"/>
    </source>
</evidence>
<organism evidence="3 4">
    <name type="scientific">Acetobacter cibinongensis</name>
    <dbReference type="NCBI Taxonomy" id="146475"/>
    <lineage>
        <taxon>Bacteria</taxon>
        <taxon>Pseudomonadati</taxon>
        <taxon>Pseudomonadota</taxon>
        <taxon>Alphaproteobacteria</taxon>
        <taxon>Acetobacterales</taxon>
        <taxon>Acetobacteraceae</taxon>
        <taxon>Acetobacter</taxon>
    </lineage>
</organism>
<proteinExistence type="predicted"/>
<dbReference type="InterPro" id="IPR058581">
    <property type="entry name" value="TM_HPP"/>
</dbReference>
<accession>A0ABQ0V6I7</accession>
<protein>
    <recommendedName>
        <fullName evidence="2">HPP transmembrane region domain-containing protein</fullName>
    </recommendedName>
</protein>
<gene>
    <name evidence="3" type="ORF">ACI01nite_20810</name>
</gene>
<sequence length="229" mass="23423">MRNIHNFSSLLKKKTLHSPLMIAAGLGACLAIIVTMAVTGWVVPAALPALVAPIGASSVLVFAIPASPLASPRAVIGGNTLSALLGIMVGLLITNPFLAAGVAVGLAIVAMAATGTLHPPGGAAALTAVLLHPQTLDLEAVLAFPFIPVCLNSAVLVGVGLLFHRISGHSYPHKAAPLPPQPATALHIQREDVLSALENAEDVFDIAVGDLERLLVLAEQHAHARQALP</sequence>
<feature type="domain" description="HPP transmembrane region" evidence="2">
    <location>
        <begin position="21"/>
        <end position="172"/>
    </location>
</feature>
<feature type="transmembrane region" description="Helical" evidence="1">
    <location>
        <begin position="49"/>
        <end position="71"/>
    </location>
</feature>
<dbReference type="Pfam" id="PF04982">
    <property type="entry name" value="TM_HPP"/>
    <property type="match status" value="1"/>
</dbReference>
<keyword evidence="1" id="KW-0812">Transmembrane</keyword>
<dbReference type="InterPro" id="IPR007065">
    <property type="entry name" value="HPP"/>
</dbReference>
<keyword evidence="1" id="KW-0472">Membrane</keyword>
<dbReference type="PROSITE" id="PS51257">
    <property type="entry name" value="PROKAR_LIPOPROTEIN"/>
    <property type="match status" value="1"/>
</dbReference>
<name>A0ABQ0V6I7_9PROT</name>
<feature type="transmembrane region" description="Helical" evidence="1">
    <location>
        <begin position="83"/>
        <end position="113"/>
    </location>
</feature>
<evidence type="ECO:0000256" key="1">
    <source>
        <dbReference type="SAM" id="Phobius"/>
    </source>
</evidence>
<feature type="transmembrane region" description="Helical" evidence="1">
    <location>
        <begin position="140"/>
        <end position="163"/>
    </location>
</feature>
<evidence type="ECO:0000313" key="4">
    <source>
        <dbReference type="Proteomes" id="UP000321891"/>
    </source>
</evidence>
<keyword evidence="1" id="KW-1133">Transmembrane helix</keyword>
<feature type="transmembrane region" description="Helical" evidence="1">
    <location>
        <begin position="20"/>
        <end position="43"/>
    </location>
</feature>
<evidence type="ECO:0000313" key="3">
    <source>
        <dbReference type="EMBL" id="GEL59479.1"/>
    </source>
</evidence>
<comment type="caution">
    <text evidence="3">The sequence shown here is derived from an EMBL/GenBank/DDBJ whole genome shotgun (WGS) entry which is preliminary data.</text>
</comment>
<reference evidence="3 4" key="1">
    <citation type="submission" date="2019-07" db="EMBL/GenBank/DDBJ databases">
        <title>Whole genome shotgun sequence of Acetobacter cibinongensis NBRC 16605.</title>
        <authorList>
            <person name="Hosoyama A."/>
            <person name="Uohara A."/>
            <person name="Ohji S."/>
            <person name="Ichikawa N."/>
        </authorList>
    </citation>
    <scope>NUCLEOTIDE SEQUENCE [LARGE SCALE GENOMIC DNA]</scope>
    <source>
        <strain evidence="3 4">NBRC 16605</strain>
    </source>
</reference>